<feature type="domain" description="DNA-directed DNA polymerase X" evidence="11">
    <location>
        <begin position="25"/>
        <end position="465"/>
    </location>
</feature>
<dbReference type="PANTHER" id="PTHR11276">
    <property type="entry name" value="DNA POLYMERASE TYPE-X FAMILY MEMBER"/>
    <property type="match status" value="1"/>
</dbReference>
<keyword evidence="6 9" id="KW-0239">DNA-directed DNA polymerase</keyword>
<keyword evidence="7 9" id="KW-0234">DNA repair</keyword>
<dbReference type="GO" id="GO:0046872">
    <property type="term" value="F:metal ion binding"/>
    <property type="evidence" value="ECO:0007669"/>
    <property type="project" value="UniProtKB-UniRule"/>
</dbReference>
<feature type="compositionally biased region" description="Basic and acidic residues" evidence="10">
    <location>
        <begin position="393"/>
        <end position="405"/>
    </location>
</feature>
<evidence type="ECO:0000313" key="13">
    <source>
        <dbReference type="Proteomes" id="UP000320762"/>
    </source>
</evidence>
<dbReference type="Proteomes" id="UP000320762">
    <property type="component" value="Unassembled WGS sequence"/>
</dbReference>
<evidence type="ECO:0000259" key="11">
    <source>
        <dbReference type="SMART" id="SM00483"/>
    </source>
</evidence>
<protein>
    <recommendedName>
        <fullName evidence="9">DNA polymerase</fullName>
        <ecNumber evidence="9">2.7.7.7</ecNumber>
    </recommendedName>
</protein>
<dbReference type="InterPro" id="IPR002008">
    <property type="entry name" value="DNA_pol_X_beta-like"/>
</dbReference>
<comment type="catalytic activity">
    <reaction evidence="8 9">
        <text>DNA(n) + a 2'-deoxyribonucleoside 5'-triphosphate = DNA(n+1) + diphosphate</text>
        <dbReference type="Rhea" id="RHEA:22508"/>
        <dbReference type="Rhea" id="RHEA-COMP:17339"/>
        <dbReference type="Rhea" id="RHEA-COMP:17340"/>
        <dbReference type="ChEBI" id="CHEBI:33019"/>
        <dbReference type="ChEBI" id="CHEBI:61560"/>
        <dbReference type="ChEBI" id="CHEBI:173112"/>
        <dbReference type="EC" id="2.7.7.7"/>
    </reaction>
</comment>
<evidence type="ECO:0000256" key="10">
    <source>
        <dbReference type="SAM" id="MobiDB-lite"/>
    </source>
</evidence>
<dbReference type="InterPro" id="IPR002054">
    <property type="entry name" value="DNA-dir_DNA_pol_X"/>
</dbReference>
<gene>
    <name evidence="12" type="ORF">BD626DRAFT_632392</name>
</gene>
<organism evidence="12 13">
    <name type="scientific">Schizophyllum amplum</name>
    <dbReference type="NCBI Taxonomy" id="97359"/>
    <lineage>
        <taxon>Eukaryota</taxon>
        <taxon>Fungi</taxon>
        <taxon>Dikarya</taxon>
        <taxon>Basidiomycota</taxon>
        <taxon>Agaricomycotina</taxon>
        <taxon>Agaricomycetes</taxon>
        <taxon>Agaricomycetidae</taxon>
        <taxon>Agaricales</taxon>
        <taxon>Schizophyllaceae</taxon>
        <taxon>Schizophyllum</taxon>
    </lineage>
</organism>
<dbReference type="InterPro" id="IPR043519">
    <property type="entry name" value="NT_sf"/>
</dbReference>
<dbReference type="SUPFAM" id="SSF47802">
    <property type="entry name" value="DNA polymerase beta, N-terminal domain-like"/>
    <property type="match status" value="1"/>
</dbReference>
<dbReference type="Gene3D" id="1.10.150.20">
    <property type="entry name" value="5' to 3' exonuclease, C-terminal subdomain"/>
    <property type="match status" value="1"/>
</dbReference>
<keyword evidence="2 9" id="KW-0808">Transferase</keyword>
<feature type="non-terminal residue" evidence="12">
    <location>
        <position position="1"/>
    </location>
</feature>
<keyword evidence="5 9" id="KW-0227">DNA damage</keyword>
<keyword evidence="1" id="KW-0237">DNA synthesis</keyword>
<dbReference type="InterPro" id="IPR018944">
    <property type="entry name" value="DNA_pol_lambd_fingers_domain"/>
</dbReference>
<dbReference type="InterPro" id="IPR022312">
    <property type="entry name" value="DNA_pol_X"/>
</dbReference>
<sequence>MSLVSVRHRRVYLPLLRGRYVATNATNQPIVDMLKQNQVEEERKKDKNQFKARAFGLAVRIIEQVPFPIRNAKEVSQIEGIGPGITRRISEFLGEKDAVSKEARDRKALEAYARAELQQVHGIGLVRAKALVAAGCMSIADLPNPKYLQTLRPIERFGLKYHTHMQAGVQRHEVESIASAIRAALPPQFEVLLAGSYRRGAPVSSEVEVLLVHPQHTHVPLPPPHAHWRAPRSSITGRRRVPFAESTSGGMPAGKSIMLDAVVPALQAKGLLGDAFTQGYRKWQGMAKIAGTDDYRRLDISFVPVKSKGAGLIALTGDLEFNRHLRLKASKMELHLNEYGLWKWISTPRVDEDTGEATTHREPGAIDEISENPSAASDVSGELEGNRGVLEGNRSEPEGERSEPEGDRDEVEASPEPTTTKRRKRAKPSVSVDLEAGFWRLIRAETEEAIMRELDMEYVEPTKRNFAYVEKPPGWAKGRGRKKAGVVQAVVPD</sequence>
<evidence type="ECO:0000256" key="3">
    <source>
        <dbReference type="ARBA" id="ARBA00022695"/>
    </source>
</evidence>
<comment type="subcellular location">
    <subcellularLocation>
        <location evidence="9">Nucleus</location>
    </subcellularLocation>
</comment>
<proteinExistence type="inferred from homology"/>
<evidence type="ECO:0000256" key="1">
    <source>
        <dbReference type="ARBA" id="ARBA00022634"/>
    </source>
</evidence>
<dbReference type="EMBL" id="VDMD01000021">
    <property type="protein sequence ID" value="TRM60611.1"/>
    <property type="molecule type" value="Genomic_DNA"/>
</dbReference>
<dbReference type="Gene3D" id="3.30.460.10">
    <property type="entry name" value="Beta Polymerase, domain 2"/>
    <property type="match status" value="1"/>
</dbReference>
<comment type="function">
    <text evidence="9">DNA polymerase that functions in several pathways of DNA repair. Involved in base excision repair (BER) responsible for repair of lesions that give rise to abasic (AP) sites in DNA. Also contributes to DNA double-strand break repair by non-homologous end joining and homologous recombination. Has both template-dependent and template-independent (terminal transferase) DNA polymerase activities. Has also a 5'-deoxyribose-5-phosphate lyase (dRP lyase) activity.</text>
</comment>
<dbReference type="InterPro" id="IPR028207">
    <property type="entry name" value="DNA_pol_B_palm_palm"/>
</dbReference>
<keyword evidence="9" id="KW-0539">Nucleus</keyword>
<evidence type="ECO:0000313" key="12">
    <source>
        <dbReference type="EMBL" id="TRM60611.1"/>
    </source>
</evidence>
<dbReference type="Pfam" id="PF14792">
    <property type="entry name" value="DNA_pol_B_palm"/>
    <property type="match status" value="1"/>
</dbReference>
<evidence type="ECO:0000256" key="5">
    <source>
        <dbReference type="ARBA" id="ARBA00022763"/>
    </source>
</evidence>
<dbReference type="GO" id="GO:0003887">
    <property type="term" value="F:DNA-directed DNA polymerase activity"/>
    <property type="evidence" value="ECO:0007669"/>
    <property type="project" value="UniProtKB-UniRule"/>
</dbReference>
<dbReference type="InterPro" id="IPR010996">
    <property type="entry name" value="HHH_MUS81"/>
</dbReference>
<dbReference type="Gene3D" id="1.10.150.110">
    <property type="entry name" value="DNA polymerase beta, N-terminal domain-like"/>
    <property type="match status" value="1"/>
</dbReference>
<dbReference type="GO" id="GO:0006303">
    <property type="term" value="P:double-strand break repair via nonhomologous end joining"/>
    <property type="evidence" value="ECO:0007669"/>
    <property type="project" value="TreeGrafter"/>
</dbReference>
<feature type="region of interest" description="Disordered" evidence="10">
    <location>
        <begin position="353"/>
        <end position="430"/>
    </location>
</feature>
<dbReference type="PRINTS" id="PR00870">
    <property type="entry name" value="DNAPOLXBETA"/>
</dbReference>
<dbReference type="GO" id="GO:0005634">
    <property type="term" value="C:nucleus"/>
    <property type="evidence" value="ECO:0007669"/>
    <property type="project" value="UniProtKB-SubCell"/>
</dbReference>
<dbReference type="STRING" id="97359.A0A550C745"/>
<dbReference type="SUPFAM" id="SSF81585">
    <property type="entry name" value="PsbU/PolX domain-like"/>
    <property type="match status" value="1"/>
</dbReference>
<dbReference type="Pfam" id="PF10391">
    <property type="entry name" value="DNA_pol_lambd_f"/>
    <property type="match status" value="1"/>
</dbReference>
<dbReference type="SMART" id="SM00483">
    <property type="entry name" value="POLXc"/>
    <property type="match status" value="1"/>
</dbReference>
<dbReference type="Pfam" id="PF14791">
    <property type="entry name" value="DNA_pol_B_thumb"/>
    <property type="match status" value="1"/>
</dbReference>
<name>A0A550C745_9AGAR</name>
<reference evidence="12 13" key="1">
    <citation type="journal article" date="2019" name="New Phytol.">
        <title>Comparative genomics reveals unique wood-decay strategies and fruiting body development in the Schizophyllaceae.</title>
        <authorList>
            <person name="Almasi E."/>
            <person name="Sahu N."/>
            <person name="Krizsan K."/>
            <person name="Balint B."/>
            <person name="Kovacs G.M."/>
            <person name="Kiss B."/>
            <person name="Cseklye J."/>
            <person name="Drula E."/>
            <person name="Henrissat B."/>
            <person name="Nagy I."/>
            <person name="Chovatia M."/>
            <person name="Adam C."/>
            <person name="LaButti K."/>
            <person name="Lipzen A."/>
            <person name="Riley R."/>
            <person name="Grigoriev I.V."/>
            <person name="Nagy L.G."/>
        </authorList>
    </citation>
    <scope>NUCLEOTIDE SEQUENCE [LARGE SCALE GENOMIC DNA]</scope>
    <source>
        <strain evidence="12 13">NL-1724</strain>
    </source>
</reference>
<evidence type="ECO:0000256" key="9">
    <source>
        <dbReference type="RuleBase" id="RU366014"/>
    </source>
</evidence>
<dbReference type="Pfam" id="PF14716">
    <property type="entry name" value="HHH_8"/>
    <property type="match status" value="1"/>
</dbReference>
<dbReference type="InterPro" id="IPR037160">
    <property type="entry name" value="DNA_Pol_thumb_sf"/>
</dbReference>
<dbReference type="OrthoDB" id="205514at2759"/>
<dbReference type="AlphaFoldDB" id="A0A550C745"/>
<keyword evidence="4" id="KW-0235">DNA replication</keyword>
<dbReference type="Gene3D" id="3.30.210.10">
    <property type="entry name" value="DNA polymerase, thumb domain"/>
    <property type="match status" value="1"/>
</dbReference>
<evidence type="ECO:0000256" key="8">
    <source>
        <dbReference type="ARBA" id="ARBA00049244"/>
    </source>
</evidence>
<comment type="similarity">
    <text evidence="9">Belongs to the DNA polymerase type-X family.</text>
</comment>
<dbReference type="GO" id="GO:0003677">
    <property type="term" value="F:DNA binding"/>
    <property type="evidence" value="ECO:0007669"/>
    <property type="project" value="UniProtKB-UniRule"/>
</dbReference>
<evidence type="ECO:0000256" key="4">
    <source>
        <dbReference type="ARBA" id="ARBA00022705"/>
    </source>
</evidence>
<evidence type="ECO:0000256" key="7">
    <source>
        <dbReference type="ARBA" id="ARBA00023204"/>
    </source>
</evidence>
<dbReference type="PRINTS" id="PR00869">
    <property type="entry name" value="DNAPOLX"/>
</dbReference>
<evidence type="ECO:0000256" key="6">
    <source>
        <dbReference type="ARBA" id="ARBA00022932"/>
    </source>
</evidence>
<dbReference type="InterPro" id="IPR029398">
    <property type="entry name" value="PolB_thumb"/>
</dbReference>
<comment type="caution">
    <text evidence="12">The sequence shown here is derived from an EMBL/GenBank/DDBJ whole genome shotgun (WGS) entry which is preliminary data.</text>
</comment>
<keyword evidence="3 9" id="KW-0548">Nucleotidyltransferase</keyword>
<accession>A0A550C745</accession>
<dbReference type="PANTHER" id="PTHR11276:SF28">
    <property type="entry name" value="DNA POLYMERASE LAMBDA"/>
    <property type="match status" value="1"/>
</dbReference>
<dbReference type="SUPFAM" id="SSF81301">
    <property type="entry name" value="Nucleotidyltransferase"/>
    <property type="match status" value="1"/>
</dbReference>
<dbReference type="InterPro" id="IPR027421">
    <property type="entry name" value="DNA_pol_lamdba_lyase_dom_sf"/>
</dbReference>
<evidence type="ECO:0000256" key="2">
    <source>
        <dbReference type="ARBA" id="ARBA00022679"/>
    </source>
</evidence>
<dbReference type="EC" id="2.7.7.7" evidence="9"/>
<keyword evidence="13" id="KW-1185">Reference proteome</keyword>